<feature type="region of interest" description="Disordered" evidence="1">
    <location>
        <begin position="115"/>
        <end position="135"/>
    </location>
</feature>
<proteinExistence type="predicted"/>
<dbReference type="Proteomes" id="UP001501598">
    <property type="component" value="Unassembled WGS sequence"/>
</dbReference>
<dbReference type="Pfam" id="PF13276">
    <property type="entry name" value="HTH_21"/>
    <property type="match status" value="1"/>
</dbReference>
<name>A0ABP8S0L1_9PSEU</name>
<feature type="domain" description="HTH-like" evidence="2">
    <location>
        <begin position="28"/>
        <end position="84"/>
    </location>
</feature>
<dbReference type="InterPro" id="IPR025948">
    <property type="entry name" value="HTH-like_dom"/>
</dbReference>
<dbReference type="InterPro" id="IPR050900">
    <property type="entry name" value="Transposase_IS3/IS150/IS904"/>
</dbReference>
<organism evidence="3 4">
    <name type="scientific">Pseudonocardia xishanensis</name>
    <dbReference type="NCBI Taxonomy" id="630995"/>
    <lineage>
        <taxon>Bacteria</taxon>
        <taxon>Bacillati</taxon>
        <taxon>Actinomycetota</taxon>
        <taxon>Actinomycetes</taxon>
        <taxon>Pseudonocardiales</taxon>
        <taxon>Pseudonocardiaceae</taxon>
        <taxon>Pseudonocardia</taxon>
    </lineage>
</organism>
<feature type="compositionally biased region" description="Basic and acidic residues" evidence="1">
    <location>
        <begin position="125"/>
        <end position="135"/>
    </location>
</feature>
<accession>A0ABP8S0L1</accession>
<evidence type="ECO:0000259" key="2">
    <source>
        <dbReference type="Pfam" id="PF13276"/>
    </source>
</evidence>
<dbReference type="PANTHER" id="PTHR46889">
    <property type="entry name" value="TRANSPOSASE INSF FOR INSERTION SEQUENCE IS3B-RELATED"/>
    <property type="match status" value="1"/>
</dbReference>
<reference evidence="4" key="1">
    <citation type="journal article" date="2019" name="Int. J. Syst. Evol. Microbiol.">
        <title>The Global Catalogue of Microorganisms (GCM) 10K type strain sequencing project: providing services to taxonomists for standard genome sequencing and annotation.</title>
        <authorList>
            <consortium name="The Broad Institute Genomics Platform"/>
            <consortium name="The Broad Institute Genome Sequencing Center for Infectious Disease"/>
            <person name="Wu L."/>
            <person name="Ma J."/>
        </authorList>
    </citation>
    <scope>NUCLEOTIDE SEQUENCE [LARGE SCALE GENOMIC DNA]</scope>
    <source>
        <strain evidence="4">JCM 17906</strain>
    </source>
</reference>
<dbReference type="EMBL" id="BAABGT010000085">
    <property type="protein sequence ID" value="GAA4554692.1"/>
    <property type="molecule type" value="Genomic_DNA"/>
</dbReference>
<sequence length="135" mass="16214">MTCRVLGVRRQGYYEWRSGMRSPRTVENEQLLKHIEKIHHDSRETYGWPRVHAELTLGLGLAVNHKRVARLMREAGIQGLYRRRNRGCTVRDQHADPFEDLVDRDFRRGRPGRDLVHRHHRAPHPRREDLLRCRR</sequence>
<gene>
    <name evidence="3" type="ORF">GCM10023175_53170</name>
</gene>
<evidence type="ECO:0000256" key="1">
    <source>
        <dbReference type="SAM" id="MobiDB-lite"/>
    </source>
</evidence>
<evidence type="ECO:0000313" key="3">
    <source>
        <dbReference type="EMBL" id="GAA4554692.1"/>
    </source>
</evidence>
<keyword evidence="4" id="KW-1185">Reference proteome</keyword>
<dbReference type="PANTHER" id="PTHR46889:SF4">
    <property type="entry name" value="TRANSPOSASE INSO FOR INSERTION SEQUENCE ELEMENT IS911B-RELATED"/>
    <property type="match status" value="1"/>
</dbReference>
<protein>
    <recommendedName>
        <fullName evidence="2">HTH-like domain-containing protein</fullName>
    </recommendedName>
</protein>
<evidence type="ECO:0000313" key="4">
    <source>
        <dbReference type="Proteomes" id="UP001501598"/>
    </source>
</evidence>
<comment type="caution">
    <text evidence="3">The sequence shown here is derived from an EMBL/GenBank/DDBJ whole genome shotgun (WGS) entry which is preliminary data.</text>
</comment>